<dbReference type="Gene3D" id="1.20.1720.10">
    <property type="entry name" value="Multidrug resistance protein D"/>
    <property type="match status" value="1"/>
</dbReference>
<accession>A0A183VAH9</accession>
<evidence type="ECO:0000313" key="4">
    <source>
        <dbReference type="Proteomes" id="UP000050794"/>
    </source>
</evidence>
<feature type="transmembrane region" description="Helical" evidence="2">
    <location>
        <begin position="228"/>
        <end position="251"/>
    </location>
</feature>
<feature type="transmembrane region" description="Helical" evidence="2">
    <location>
        <begin position="305"/>
        <end position="322"/>
    </location>
</feature>
<evidence type="ECO:0000256" key="1">
    <source>
        <dbReference type="SAM" id="MobiDB-lite"/>
    </source>
</evidence>
<keyword evidence="2" id="KW-0812">Transmembrane</keyword>
<dbReference type="Proteomes" id="UP000050794">
    <property type="component" value="Unassembled WGS sequence"/>
</dbReference>
<feature type="region of interest" description="Disordered" evidence="1">
    <location>
        <begin position="144"/>
        <end position="196"/>
    </location>
</feature>
<gene>
    <name evidence="3" type="ORF">TCNE_LOCUS17749</name>
</gene>
<organism evidence="4 5">
    <name type="scientific">Toxocara canis</name>
    <name type="common">Canine roundworm</name>
    <dbReference type="NCBI Taxonomy" id="6265"/>
    <lineage>
        <taxon>Eukaryota</taxon>
        <taxon>Metazoa</taxon>
        <taxon>Ecdysozoa</taxon>
        <taxon>Nematoda</taxon>
        <taxon>Chromadorea</taxon>
        <taxon>Rhabditida</taxon>
        <taxon>Spirurina</taxon>
        <taxon>Ascaridomorpha</taxon>
        <taxon>Ascaridoidea</taxon>
        <taxon>Toxocaridae</taxon>
        <taxon>Toxocara</taxon>
    </lineage>
</organism>
<sequence length="355" mass="39330">MDALRDSDFIESSFREDLVKCKKGSPKAGKPTEFPFSGLINSFDAFTMRFCWSCENICKMPMQITSLSKKFDVTDFWLIGFCGDFRGGRLLIALAADQGNKGNLQGAAMLAKVQDSLRRRIFIGSIHNKLIEDCEMQMALEAGKQDDDASQPALTPSIEGAERPAEGNNNGDGSQNENKQASPSSPDGQSSTSTKQGRNMNAFADEVYANLDADKVLAAYGKYGRCQILSYVLCQAIHFFYAGMIMTNFYLKDKTGEDMCTVMNGDGRSYICGEVPGTRLINPDSKWPYKSLWSEISDLYGRRNILLVSIYSSVTLSIVASFSPNYTVFIILRFLSGAFGDVSLSTFFSRLTLRR</sequence>
<dbReference type="AlphaFoldDB" id="A0A183VAH9"/>
<dbReference type="SUPFAM" id="SSF103473">
    <property type="entry name" value="MFS general substrate transporter"/>
    <property type="match status" value="1"/>
</dbReference>
<feature type="compositionally biased region" description="Polar residues" evidence="1">
    <location>
        <begin position="167"/>
        <end position="181"/>
    </location>
</feature>
<proteinExistence type="predicted"/>
<feature type="transmembrane region" description="Helical" evidence="2">
    <location>
        <begin position="328"/>
        <end position="348"/>
    </location>
</feature>
<dbReference type="InterPro" id="IPR036259">
    <property type="entry name" value="MFS_trans_sf"/>
</dbReference>
<evidence type="ECO:0000313" key="5">
    <source>
        <dbReference type="WBParaSite" id="TCNE_0001775001-mRNA-1"/>
    </source>
</evidence>
<dbReference type="EMBL" id="UYWY01024748">
    <property type="protein sequence ID" value="VDM49070.1"/>
    <property type="molecule type" value="Genomic_DNA"/>
</dbReference>
<feature type="compositionally biased region" description="Low complexity" evidence="1">
    <location>
        <begin position="182"/>
        <end position="194"/>
    </location>
</feature>
<keyword evidence="4" id="KW-1185">Reference proteome</keyword>
<reference evidence="5" key="1">
    <citation type="submission" date="2016-06" db="UniProtKB">
        <authorList>
            <consortium name="WormBaseParasite"/>
        </authorList>
    </citation>
    <scope>IDENTIFICATION</scope>
</reference>
<evidence type="ECO:0000256" key="2">
    <source>
        <dbReference type="SAM" id="Phobius"/>
    </source>
</evidence>
<evidence type="ECO:0000313" key="3">
    <source>
        <dbReference type="EMBL" id="VDM49070.1"/>
    </source>
</evidence>
<keyword evidence="2" id="KW-1133">Transmembrane helix</keyword>
<name>A0A183VAH9_TOXCA</name>
<protein>
    <submittedName>
        <fullName evidence="5">Organic cation transporter protein</fullName>
    </submittedName>
</protein>
<reference evidence="3 4" key="2">
    <citation type="submission" date="2018-11" db="EMBL/GenBank/DDBJ databases">
        <authorList>
            <consortium name="Pathogen Informatics"/>
        </authorList>
    </citation>
    <scope>NUCLEOTIDE SEQUENCE [LARGE SCALE GENOMIC DNA]</scope>
</reference>
<keyword evidence="2" id="KW-0472">Membrane</keyword>
<dbReference type="WBParaSite" id="TCNE_0001775001-mRNA-1">
    <property type="protein sequence ID" value="TCNE_0001775001-mRNA-1"/>
    <property type="gene ID" value="TCNE_0001775001"/>
</dbReference>